<feature type="transmembrane region" description="Helical" evidence="1">
    <location>
        <begin position="52"/>
        <end position="71"/>
    </location>
</feature>
<organism evidence="2 3">
    <name type="scientific">Artemisia annua</name>
    <name type="common">Sweet wormwood</name>
    <dbReference type="NCBI Taxonomy" id="35608"/>
    <lineage>
        <taxon>Eukaryota</taxon>
        <taxon>Viridiplantae</taxon>
        <taxon>Streptophyta</taxon>
        <taxon>Embryophyta</taxon>
        <taxon>Tracheophyta</taxon>
        <taxon>Spermatophyta</taxon>
        <taxon>Magnoliopsida</taxon>
        <taxon>eudicotyledons</taxon>
        <taxon>Gunneridae</taxon>
        <taxon>Pentapetalae</taxon>
        <taxon>asterids</taxon>
        <taxon>campanulids</taxon>
        <taxon>Asterales</taxon>
        <taxon>Asteraceae</taxon>
        <taxon>Asteroideae</taxon>
        <taxon>Anthemideae</taxon>
        <taxon>Artemisiinae</taxon>
        <taxon>Artemisia</taxon>
    </lineage>
</organism>
<comment type="caution">
    <text evidence="2">The sequence shown here is derived from an EMBL/GenBank/DDBJ whole genome shotgun (WGS) entry which is preliminary data.</text>
</comment>
<protein>
    <submittedName>
        <fullName evidence="2">Amino acid transporter, transmembrane</fullName>
    </submittedName>
</protein>
<evidence type="ECO:0000256" key="1">
    <source>
        <dbReference type="SAM" id="Phobius"/>
    </source>
</evidence>
<feature type="transmembrane region" description="Helical" evidence="1">
    <location>
        <begin position="77"/>
        <end position="98"/>
    </location>
</feature>
<proteinExistence type="predicted"/>
<sequence length="242" mass="27759">MKNKCEMFDEILKFRERGAKFDIWKWPKRKKKLVMFDIWKWRKRKRNSGQSMVSGVNLLCGVALLSTPYTVGCLYCLYFVLFHSTLVYFFIPAVIVSLGLQTYPNISEAVFGIAGRLIISIVLYVLITLDVFPTLWLRDSSVLSYISAGGVFLTNSFGYLLVLGWFGGQHGLSDWKYKDIFLPNIYVSMEKTKSISSSPLSQQIWNRDIGLPDVWELVRITVYSQPVCKFIASKINQADETS</sequence>
<keyword evidence="3" id="KW-1185">Reference proteome</keyword>
<gene>
    <name evidence="2" type="ORF">CTI12_AA342440</name>
</gene>
<feature type="transmembrane region" description="Helical" evidence="1">
    <location>
        <begin position="142"/>
        <end position="166"/>
    </location>
</feature>
<reference evidence="2 3" key="1">
    <citation type="journal article" date="2018" name="Mol. Plant">
        <title>The genome of Artemisia annua provides insight into the evolution of Asteraceae family and artemisinin biosynthesis.</title>
        <authorList>
            <person name="Shen Q."/>
            <person name="Zhang L."/>
            <person name="Liao Z."/>
            <person name="Wang S."/>
            <person name="Yan T."/>
            <person name="Shi P."/>
            <person name="Liu M."/>
            <person name="Fu X."/>
            <person name="Pan Q."/>
            <person name="Wang Y."/>
            <person name="Lv Z."/>
            <person name="Lu X."/>
            <person name="Zhang F."/>
            <person name="Jiang W."/>
            <person name="Ma Y."/>
            <person name="Chen M."/>
            <person name="Hao X."/>
            <person name="Li L."/>
            <person name="Tang Y."/>
            <person name="Lv G."/>
            <person name="Zhou Y."/>
            <person name="Sun X."/>
            <person name="Brodelius P.E."/>
            <person name="Rose J.K.C."/>
            <person name="Tang K."/>
        </authorList>
    </citation>
    <scope>NUCLEOTIDE SEQUENCE [LARGE SCALE GENOMIC DNA]</scope>
    <source>
        <strain evidence="3">cv. Huhao1</strain>
        <tissue evidence="2">Leaf</tissue>
    </source>
</reference>
<dbReference type="STRING" id="35608.A0A2U1MTX9"/>
<keyword evidence="1" id="KW-1133">Transmembrane helix</keyword>
<keyword evidence="1" id="KW-0472">Membrane</keyword>
<dbReference type="EMBL" id="PKPP01004370">
    <property type="protein sequence ID" value="PWA64709.1"/>
    <property type="molecule type" value="Genomic_DNA"/>
</dbReference>
<accession>A0A2U1MTX9</accession>
<name>A0A2U1MTX9_ARTAN</name>
<keyword evidence="1 2" id="KW-0812">Transmembrane</keyword>
<dbReference type="AlphaFoldDB" id="A0A2U1MTX9"/>
<evidence type="ECO:0000313" key="3">
    <source>
        <dbReference type="Proteomes" id="UP000245207"/>
    </source>
</evidence>
<evidence type="ECO:0000313" key="2">
    <source>
        <dbReference type="EMBL" id="PWA64709.1"/>
    </source>
</evidence>
<dbReference type="Proteomes" id="UP000245207">
    <property type="component" value="Unassembled WGS sequence"/>
</dbReference>
<dbReference type="OrthoDB" id="655540at2759"/>
<feature type="transmembrane region" description="Helical" evidence="1">
    <location>
        <begin position="110"/>
        <end position="136"/>
    </location>
</feature>